<sequence length="254" mass="29556">MNDKTLKNIEELELKYLKKYYHFLKFAEDEMFYGFKTKEAIKDDWFGLYGDENGKGISDFAVGAERIVYSLLNGKGIGQPNSSPVGADLFFEVEDAYIHIDLKTVQKDNIGDFTTSIFVGRNQNSYKGNMIVRGEVRAYEPALPTFYNKNKENQKICLSYFITILYDRKNLDILVITIDCMPNGELESHYKERVLKAGKNLDKTRFNIKEVNKFELLDGKPSRIKVIYFDEKMDEDTKNKLTIFEQIYKDNTLN</sequence>
<evidence type="ECO:0000313" key="1">
    <source>
        <dbReference type="EMBL" id="MDP8148785.1"/>
    </source>
</evidence>
<dbReference type="AlphaFoldDB" id="A0AAW8CG26"/>
<keyword evidence="2" id="KW-1185">Reference proteome</keyword>
<comment type="caution">
    <text evidence="1">The sequence shown here is derived from an EMBL/GenBank/DDBJ whole genome shotgun (WGS) entry which is preliminary data.</text>
</comment>
<organism evidence="1 2">
    <name type="scientific">Phocoenobacter atlanticus subsp. atlanticus</name>
    <dbReference type="NCBI Taxonomy" id="3061285"/>
    <lineage>
        <taxon>Bacteria</taxon>
        <taxon>Pseudomonadati</taxon>
        <taxon>Pseudomonadota</taxon>
        <taxon>Gammaproteobacteria</taxon>
        <taxon>Pasteurellales</taxon>
        <taxon>Pasteurellaceae</taxon>
        <taxon>Phocoenobacter</taxon>
        <taxon>Phocoenobacter atlanticus</taxon>
    </lineage>
</organism>
<gene>
    <name evidence="1" type="ORF">QJU57_06810</name>
</gene>
<name>A0AAW8CG26_9PAST</name>
<dbReference type="RefSeq" id="WP_306346243.1">
    <property type="nucleotide sequence ID" value="NZ_JASAVU010000001.1"/>
</dbReference>
<proteinExistence type="predicted"/>
<accession>A0AAW8CG26</accession>
<reference evidence="1 2" key="1">
    <citation type="journal article" date="2023" name="Front. Microbiol.">
        <title>Phylogeography and host specificity of Pasteurellaceae pathogenic to sea-farmed fish in the north-east Atlantic.</title>
        <authorList>
            <person name="Gulla S."/>
            <person name="Colquhoun D.J."/>
            <person name="Olsen A.B."/>
            <person name="Spilsberg B."/>
            <person name="Lagesen K."/>
            <person name="Aakesson C.P."/>
            <person name="Strom S."/>
            <person name="Manji F."/>
            <person name="Birkbeck T.H."/>
            <person name="Nilsen H.K."/>
        </authorList>
    </citation>
    <scope>NUCLEOTIDE SEQUENCE [LARGE SCALE GENOMIC DNA]</scope>
    <source>
        <strain evidence="1 2">NVIB3131</strain>
    </source>
</reference>
<protein>
    <submittedName>
        <fullName evidence="1">Uncharacterized protein</fullName>
    </submittedName>
</protein>
<dbReference type="GeneID" id="300270274"/>
<evidence type="ECO:0000313" key="2">
    <source>
        <dbReference type="Proteomes" id="UP001226020"/>
    </source>
</evidence>
<dbReference type="EMBL" id="JASAXT010000010">
    <property type="protein sequence ID" value="MDP8148785.1"/>
    <property type="molecule type" value="Genomic_DNA"/>
</dbReference>
<dbReference type="Proteomes" id="UP001226020">
    <property type="component" value="Unassembled WGS sequence"/>
</dbReference>